<dbReference type="GeneTree" id="ENSGT00940000161441"/>
<evidence type="ECO:0000256" key="1">
    <source>
        <dbReference type="ARBA" id="ARBA00010617"/>
    </source>
</evidence>
<accession>A0A8C0CIP9</accession>
<dbReference type="GO" id="GO:0004497">
    <property type="term" value="F:monooxygenase activity"/>
    <property type="evidence" value="ECO:0007669"/>
    <property type="project" value="InterPro"/>
</dbReference>
<comment type="similarity">
    <text evidence="1">Belongs to the cytochrome P450 family.</text>
</comment>
<dbReference type="PANTHER" id="PTHR24291:SF149">
    <property type="entry name" value="CYTOCHROME P450 4B1"/>
    <property type="match status" value="1"/>
</dbReference>
<protein>
    <submittedName>
        <fullName evidence="2">Uncharacterized protein</fullName>
    </submittedName>
</protein>
<dbReference type="InterPro" id="IPR036396">
    <property type="entry name" value="Cyt_P450_sf"/>
</dbReference>
<proteinExistence type="inferred from homology"/>
<dbReference type="Gene3D" id="1.10.630.10">
    <property type="entry name" value="Cytochrome P450"/>
    <property type="match status" value="1"/>
</dbReference>
<evidence type="ECO:0000313" key="2">
    <source>
        <dbReference type="Ensembl" id="ENSBMSP00010006753.1"/>
    </source>
</evidence>
<dbReference type="Pfam" id="PF00067">
    <property type="entry name" value="p450"/>
    <property type="match status" value="1"/>
</dbReference>
<reference evidence="2" key="1">
    <citation type="submission" date="2023-09" db="UniProtKB">
        <authorList>
            <consortium name="Ensembl"/>
        </authorList>
    </citation>
    <scope>IDENTIFICATION</scope>
</reference>
<dbReference type="GO" id="GO:0016705">
    <property type="term" value="F:oxidoreductase activity, acting on paired donors, with incorporation or reduction of molecular oxygen"/>
    <property type="evidence" value="ECO:0007669"/>
    <property type="project" value="InterPro"/>
</dbReference>
<dbReference type="InterPro" id="IPR050196">
    <property type="entry name" value="Cytochrome_P450_Monoox"/>
</dbReference>
<dbReference type="Ensembl" id="ENSBMST00010007545.1">
    <property type="protein sequence ID" value="ENSBMSP00010006753.1"/>
    <property type="gene ID" value="ENSBMSG00010005028.1"/>
</dbReference>
<dbReference type="GO" id="GO:0020037">
    <property type="term" value="F:heme binding"/>
    <property type="evidence" value="ECO:0007669"/>
    <property type="project" value="InterPro"/>
</dbReference>
<dbReference type="SUPFAM" id="SSF48264">
    <property type="entry name" value="Cytochrome P450"/>
    <property type="match status" value="1"/>
</dbReference>
<name>A0A8C0CIP9_BALMU</name>
<organism evidence="2">
    <name type="scientific">Balaenoptera musculus</name>
    <name type="common">Blue whale</name>
    <dbReference type="NCBI Taxonomy" id="9771"/>
    <lineage>
        <taxon>Eukaryota</taxon>
        <taxon>Metazoa</taxon>
        <taxon>Chordata</taxon>
        <taxon>Craniata</taxon>
        <taxon>Vertebrata</taxon>
        <taxon>Euteleostomi</taxon>
        <taxon>Mammalia</taxon>
        <taxon>Eutheria</taxon>
        <taxon>Laurasiatheria</taxon>
        <taxon>Artiodactyla</taxon>
        <taxon>Whippomorpha</taxon>
        <taxon>Cetacea</taxon>
        <taxon>Mysticeti</taxon>
        <taxon>Balaenopteridae</taxon>
        <taxon>Balaenoptera</taxon>
    </lineage>
</organism>
<dbReference type="AlphaFoldDB" id="A0A8C0CIP9"/>
<dbReference type="PANTHER" id="PTHR24291">
    <property type="entry name" value="CYTOCHROME P450 FAMILY 4"/>
    <property type="match status" value="1"/>
</dbReference>
<dbReference type="InterPro" id="IPR001128">
    <property type="entry name" value="Cyt_P450"/>
</dbReference>
<sequence>MREEAGEVQAARDVGLRHLLLPQCLFPREAGQRLWTMRPCEEQLPGGGGTRGDPGDFIGGAGWGQGLRKGVVAGPRLVSPEAARLGGWKAELGWDARLGREDGGGVGWVGCAWPLAARGVAGLCDLTGPPSPTPSPGRGLLVLQGPKWFQHHKLLTPGFPYDVLKTYVAVFAESTPARGLCWGSVSEHPSLPPLCRDRSYCLAVSDLSLLMQQRFESFQYHKDSIYWLTPQGRHFLQACQVAHDHTDQVIREQKAALQDKKEWEKIQSRRHLDFLDVLLGAWDEDGIELSDADLWAEVDTFMSEGHDTTTSGMSWFLYCMALYPECQHHCREEVREIFRDRDSTQGDDLRKMTYLTTCLKKSFRLYPAVPQVYRQLSKPVTLWMVASALPTGSLISLHIYAHHRNCAVWLDPEVRHPRHWFPSLRTPRSLMSFCAAHRRNCLAQQFAMNKMNVVTALCLLCFEFALDPSRPPIQLPCAISVALDTGGRGKRGDFWLWDLGMSLCCPGD</sequence>
<dbReference type="GO" id="GO:0005506">
    <property type="term" value="F:iron ion binding"/>
    <property type="evidence" value="ECO:0007669"/>
    <property type="project" value="InterPro"/>
</dbReference>